<accession>A0A0U5JK82</accession>
<reference evidence="2" key="1">
    <citation type="submission" date="2015-09" db="EMBL/GenBank/DDBJ databases">
        <authorList>
            <person name="Bertelli C."/>
        </authorList>
    </citation>
    <scope>NUCLEOTIDE SEQUENCE [LARGE SCALE GENOMIC DNA]</scope>
    <source>
        <strain evidence="2">KNic</strain>
        <plasmid evidence="2">pPNK</plasmid>
    </source>
</reference>
<dbReference type="EMBL" id="LN879503">
    <property type="protein sequence ID" value="CUI18214.1"/>
    <property type="molecule type" value="Genomic_DNA"/>
</dbReference>
<dbReference type="InParanoid" id="A0A0U5JK82"/>
<dbReference type="RefSeq" id="WP_059062698.1">
    <property type="nucleotide sequence ID" value="NZ_LN879503.1"/>
</dbReference>
<dbReference type="KEGG" id="pnl:PNK_p0162"/>
<dbReference type="PATRIC" id="fig|389348.3.peg.2933"/>
<sequence>MARGQKLLKKPKRVTVLLEEEHFEFVKQKAIDMTVKENRIVTPTEIMRDALEQCYPLPGVTREECAYKFG</sequence>
<organism evidence="1 2">
    <name type="scientific">Candidatus Protochlamydia naegleriophila</name>
    <dbReference type="NCBI Taxonomy" id="389348"/>
    <lineage>
        <taxon>Bacteria</taxon>
        <taxon>Pseudomonadati</taxon>
        <taxon>Chlamydiota</taxon>
        <taxon>Chlamydiia</taxon>
        <taxon>Parachlamydiales</taxon>
        <taxon>Parachlamydiaceae</taxon>
        <taxon>Candidatus Protochlamydia</taxon>
    </lineage>
</organism>
<proteinExistence type="predicted"/>
<dbReference type="AlphaFoldDB" id="A0A0U5JK82"/>
<dbReference type="Proteomes" id="UP000069902">
    <property type="component" value="Plasmid pPNK"/>
</dbReference>
<geneLocation type="plasmid" evidence="2">
    <name>pPNK</name>
</geneLocation>
<name>A0A0U5JK82_9BACT</name>
<protein>
    <recommendedName>
        <fullName evidence="3">CopG family transcriptional regulator</fullName>
    </recommendedName>
</protein>
<keyword evidence="2" id="KW-1185">Reference proteome</keyword>
<evidence type="ECO:0008006" key="3">
    <source>
        <dbReference type="Google" id="ProtNLM"/>
    </source>
</evidence>
<evidence type="ECO:0000313" key="2">
    <source>
        <dbReference type="Proteomes" id="UP000069902"/>
    </source>
</evidence>
<evidence type="ECO:0000313" key="1">
    <source>
        <dbReference type="EMBL" id="CUI18214.1"/>
    </source>
</evidence>
<gene>
    <name evidence="1" type="ORF">PNK_p0162</name>
</gene>